<evidence type="ECO:0000256" key="7">
    <source>
        <dbReference type="ARBA" id="ARBA00023098"/>
    </source>
</evidence>
<dbReference type="InterPro" id="IPR013120">
    <property type="entry name" value="FAR_NAD-bd"/>
</dbReference>
<dbReference type="Gene3D" id="3.40.50.720">
    <property type="entry name" value="NAD(P)-binding Rossmann-like Domain"/>
    <property type="match status" value="1"/>
</dbReference>
<keyword evidence="8 10" id="KW-0472">Membrane</keyword>
<dbReference type="InParanoid" id="A0A6J0BTR0"/>
<evidence type="ECO:0000313" key="13">
    <source>
        <dbReference type="Proteomes" id="UP000829291"/>
    </source>
</evidence>
<organism evidence="14">
    <name type="scientific">Neodiprion lecontei</name>
    <name type="common">Redheaded pine sawfly</name>
    <dbReference type="NCBI Taxonomy" id="441921"/>
    <lineage>
        <taxon>Eukaryota</taxon>
        <taxon>Metazoa</taxon>
        <taxon>Ecdysozoa</taxon>
        <taxon>Arthropoda</taxon>
        <taxon>Hexapoda</taxon>
        <taxon>Insecta</taxon>
        <taxon>Pterygota</taxon>
        <taxon>Neoptera</taxon>
        <taxon>Endopterygota</taxon>
        <taxon>Hymenoptera</taxon>
        <taxon>Tenthredinoidea</taxon>
        <taxon>Diprionidae</taxon>
        <taxon>Diprioninae</taxon>
        <taxon>Neodiprion</taxon>
    </lineage>
</organism>
<comment type="catalytic activity">
    <reaction evidence="9 10">
        <text>a long-chain fatty acyl-CoA + 2 NADPH + 2 H(+) = a long-chain primary fatty alcohol + 2 NADP(+) + CoA</text>
        <dbReference type="Rhea" id="RHEA:52716"/>
        <dbReference type="ChEBI" id="CHEBI:15378"/>
        <dbReference type="ChEBI" id="CHEBI:57287"/>
        <dbReference type="ChEBI" id="CHEBI:57783"/>
        <dbReference type="ChEBI" id="CHEBI:58349"/>
        <dbReference type="ChEBI" id="CHEBI:77396"/>
        <dbReference type="ChEBI" id="CHEBI:83139"/>
        <dbReference type="EC" id="1.2.1.84"/>
    </reaction>
</comment>
<dbReference type="CDD" id="cd05236">
    <property type="entry name" value="FAR-N_SDR_e"/>
    <property type="match status" value="1"/>
</dbReference>
<dbReference type="GO" id="GO:0080019">
    <property type="term" value="F:alcohol-forming very long-chain fatty acyl-CoA reductase activity"/>
    <property type="evidence" value="ECO:0007669"/>
    <property type="project" value="InterPro"/>
</dbReference>
<evidence type="ECO:0000256" key="10">
    <source>
        <dbReference type="RuleBase" id="RU363097"/>
    </source>
</evidence>
<feature type="domain" description="Thioester reductase (TE)" evidence="12">
    <location>
        <begin position="42"/>
        <end position="311"/>
    </location>
</feature>
<evidence type="ECO:0000313" key="14">
    <source>
        <dbReference type="RefSeq" id="XP_015517667.1"/>
    </source>
</evidence>
<proteinExistence type="inferred from homology"/>
<feature type="transmembrane region" description="Helical" evidence="10">
    <location>
        <begin position="377"/>
        <end position="400"/>
    </location>
</feature>
<dbReference type="GO" id="GO:0035336">
    <property type="term" value="P:long-chain fatty-acyl-CoA metabolic process"/>
    <property type="evidence" value="ECO:0007669"/>
    <property type="project" value="TreeGrafter"/>
</dbReference>
<evidence type="ECO:0000259" key="12">
    <source>
        <dbReference type="Pfam" id="PF07993"/>
    </source>
</evidence>
<keyword evidence="5 10" id="KW-0521">NADP</keyword>
<comment type="subcellular location">
    <subcellularLocation>
        <location evidence="1">Membrane</location>
        <topology evidence="1">Multi-pass membrane protein</topology>
    </subcellularLocation>
</comment>
<protein>
    <recommendedName>
        <fullName evidence="10">Fatty acyl-CoA reductase</fullName>
        <ecNumber evidence="10">1.2.1.84</ecNumber>
    </recommendedName>
</protein>
<dbReference type="AlphaFoldDB" id="A0A6J0BTR0"/>
<evidence type="ECO:0000256" key="2">
    <source>
        <dbReference type="ARBA" id="ARBA00005928"/>
    </source>
</evidence>
<evidence type="ECO:0000256" key="8">
    <source>
        <dbReference type="ARBA" id="ARBA00023136"/>
    </source>
</evidence>
<dbReference type="SUPFAM" id="SSF51735">
    <property type="entry name" value="NAD(P)-binding Rossmann-fold domains"/>
    <property type="match status" value="1"/>
</dbReference>
<dbReference type="InterPro" id="IPR026055">
    <property type="entry name" value="FAR"/>
</dbReference>
<evidence type="ECO:0000256" key="9">
    <source>
        <dbReference type="ARBA" id="ARBA00052530"/>
    </source>
</evidence>
<evidence type="ECO:0000256" key="3">
    <source>
        <dbReference type="ARBA" id="ARBA00022516"/>
    </source>
</evidence>
<dbReference type="GO" id="GO:0102965">
    <property type="term" value="F:alcohol-forming long-chain fatty acyl-CoA reductase activity"/>
    <property type="evidence" value="ECO:0007669"/>
    <property type="project" value="UniProtKB-EC"/>
</dbReference>
<comment type="function">
    <text evidence="10">Catalyzes the reduction of fatty acyl-CoA to fatty alcohols.</text>
</comment>
<evidence type="ECO:0000256" key="6">
    <source>
        <dbReference type="ARBA" id="ARBA00022989"/>
    </source>
</evidence>
<sequence>MCNNSSTITPYPNIKMTIIADDITSVQKTPIQEFYADQKVFITGGTGFLGKILIEKLLRSCPELSTIYLLIRTKKGKDVHNRLDDIFNDPIFDRLKSEQPKYRHKIVVVSGDCSLPNLGLYNDDRDLLIREASIVFHVAATVRFDEQLKYAVAINVNGTKEVLDMCRSMYNLKSVVYVSTAYSNCNRSIIEEKIYSPPISGDTLGKLTEGMDEAKLNKITPTLLGDYPNTYVFTKAIAESTAKEYGKDLPLGIFRPAMVISTAHEPIEGWIDNVFGPTGGIVGAGAGLIRTFNVDSECTAELVPVDMTVNALVATAWDIAMNKNITTEPPTYNYVATTKKKNITWGEYNNFALKYGTLRPSTRSIWCYVNYSTKYVMLYNVLTVLLHLLPALLLDTGLVLTGQSPKMLKIYKKIHKFASCTSYFARRSWKFQTDNTQALWDKLATEDKNNFFFSMEDFDWDSYMNKYITGLRIYIFKDDPSSIPAARKRMAVMKVFHNIIVYSFLAFVIWSCYKLVWLGLSLGHTAGTTYVNENIAAFR</sequence>
<keyword evidence="3 10" id="KW-0444">Lipid biosynthesis</keyword>
<feature type="transmembrane region" description="Helical" evidence="10">
    <location>
        <begin position="495"/>
        <end position="516"/>
    </location>
</feature>
<dbReference type="InterPro" id="IPR036291">
    <property type="entry name" value="NAD(P)-bd_dom_sf"/>
</dbReference>
<dbReference type="PANTHER" id="PTHR11011">
    <property type="entry name" value="MALE STERILITY PROTEIN 2-RELATED"/>
    <property type="match status" value="1"/>
</dbReference>
<evidence type="ECO:0000259" key="11">
    <source>
        <dbReference type="Pfam" id="PF03015"/>
    </source>
</evidence>
<name>A0A6J0BTR0_NEOLC</name>
<feature type="domain" description="Fatty acyl-CoA reductase C-terminal" evidence="11">
    <location>
        <begin position="386"/>
        <end position="478"/>
    </location>
</feature>
<dbReference type="GeneID" id="107222706"/>
<reference evidence="14" key="1">
    <citation type="submission" date="2025-08" db="UniProtKB">
        <authorList>
            <consortium name="RefSeq"/>
        </authorList>
    </citation>
    <scope>IDENTIFICATION</scope>
    <source>
        <tissue evidence="14">Thorax and Abdomen</tissue>
    </source>
</reference>
<dbReference type="KEGG" id="nlo:107222706"/>
<dbReference type="InterPro" id="IPR033640">
    <property type="entry name" value="FAR_C"/>
</dbReference>
<comment type="similarity">
    <text evidence="2 10">Belongs to the fatty acyl-CoA reductase family.</text>
</comment>
<dbReference type="OrthoDB" id="429813at2759"/>
<accession>A0A6J0BTR0</accession>
<dbReference type="RefSeq" id="XP_015517667.1">
    <property type="nucleotide sequence ID" value="XM_015662181.2"/>
</dbReference>
<keyword evidence="10" id="KW-0560">Oxidoreductase</keyword>
<keyword evidence="13" id="KW-1185">Reference proteome</keyword>
<dbReference type="Pfam" id="PF07993">
    <property type="entry name" value="NAD_binding_4"/>
    <property type="match status" value="1"/>
</dbReference>
<dbReference type="FunFam" id="3.40.50.720:FF:000143">
    <property type="entry name" value="Fatty acyl-CoA reductase"/>
    <property type="match status" value="1"/>
</dbReference>
<evidence type="ECO:0000256" key="1">
    <source>
        <dbReference type="ARBA" id="ARBA00004141"/>
    </source>
</evidence>
<keyword evidence="7 10" id="KW-0443">Lipid metabolism</keyword>
<dbReference type="GO" id="GO:0005777">
    <property type="term" value="C:peroxisome"/>
    <property type="evidence" value="ECO:0007669"/>
    <property type="project" value="TreeGrafter"/>
</dbReference>
<dbReference type="EC" id="1.2.1.84" evidence="10"/>
<dbReference type="Pfam" id="PF03015">
    <property type="entry name" value="Sterile"/>
    <property type="match status" value="1"/>
</dbReference>
<keyword evidence="6 10" id="KW-1133">Transmembrane helix</keyword>
<evidence type="ECO:0000256" key="5">
    <source>
        <dbReference type="ARBA" id="ARBA00022857"/>
    </source>
</evidence>
<dbReference type="CDD" id="cd09071">
    <property type="entry name" value="FAR_C"/>
    <property type="match status" value="1"/>
</dbReference>
<dbReference type="PANTHER" id="PTHR11011:SF60">
    <property type="entry name" value="FATTY ACYL-COA REDUCTASE-RELATED"/>
    <property type="match status" value="1"/>
</dbReference>
<gene>
    <name evidence="14" type="primary">LOC107222706</name>
</gene>
<keyword evidence="4 10" id="KW-0812">Transmembrane</keyword>
<evidence type="ECO:0000256" key="4">
    <source>
        <dbReference type="ARBA" id="ARBA00022692"/>
    </source>
</evidence>
<dbReference type="Proteomes" id="UP000829291">
    <property type="component" value="Chromosome 4"/>
</dbReference>
<dbReference type="GO" id="GO:0016020">
    <property type="term" value="C:membrane"/>
    <property type="evidence" value="ECO:0007669"/>
    <property type="project" value="UniProtKB-SubCell"/>
</dbReference>
<dbReference type="FunCoup" id="A0A6J0BTR0">
    <property type="interactions" value="56"/>
</dbReference>